<keyword evidence="1" id="KW-1133">Transmembrane helix</keyword>
<dbReference type="eggNOG" id="ENOG50332RM">
    <property type="taxonomic scope" value="Bacteria"/>
</dbReference>
<feature type="transmembrane region" description="Helical" evidence="1">
    <location>
        <begin position="189"/>
        <end position="210"/>
    </location>
</feature>
<protein>
    <submittedName>
        <fullName evidence="2">Hypothetical membrane protein</fullName>
    </submittedName>
</protein>
<keyword evidence="1" id="KW-0472">Membrane</keyword>
<feature type="transmembrane region" description="Helical" evidence="1">
    <location>
        <begin position="216"/>
        <end position="232"/>
    </location>
</feature>
<organism evidence="2 3">
    <name type="scientific">Syntrophus aciditrophicus (strain SB)</name>
    <dbReference type="NCBI Taxonomy" id="56780"/>
    <lineage>
        <taxon>Bacteria</taxon>
        <taxon>Pseudomonadati</taxon>
        <taxon>Thermodesulfobacteriota</taxon>
        <taxon>Syntrophia</taxon>
        <taxon>Syntrophales</taxon>
        <taxon>Syntrophaceae</taxon>
        <taxon>Syntrophus</taxon>
    </lineage>
</organism>
<feature type="transmembrane region" description="Helical" evidence="1">
    <location>
        <begin position="162"/>
        <end position="182"/>
    </location>
</feature>
<accession>Q2LWM0</accession>
<reference evidence="2 3" key="1">
    <citation type="journal article" date="2007" name="Proc. Natl. Acad. Sci. U.S.A.">
        <title>The genome of Syntrophus aciditrophicus: life at the thermodynamic limit of microbial growth.</title>
        <authorList>
            <person name="McInerney M.J."/>
            <person name="Rohlin L."/>
            <person name="Mouttaki H."/>
            <person name="Kim U."/>
            <person name="Krupp R.S."/>
            <person name="Rios-Hernandez L."/>
            <person name="Sieber J."/>
            <person name="Struchtemeyer C.G."/>
            <person name="Bhattacharyya A."/>
            <person name="Campbell J.W."/>
            <person name="Gunsalus R.P."/>
        </authorList>
    </citation>
    <scope>NUCLEOTIDE SEQUENCE [LARGE SCALE GENOMIC DNA]</scope>
    <source>
        <strain evidence="2 3">SB</strain>
    </source>
</reference>
<feature type="transmembrane region" description="Helical" evidence="1">
    <location>
        <begin position="390"/>
        <end position="407"/>
    </location>
</feature>
<dbReference type="KEGG" id="sat:SYN_02680"/>
<keyword evidence="1" id="KW-0812">Transmembrane</keyword>
<dbReference type="EMBL" id="CP000252">
    <property type="protein sequence ID" value="ABC78479.1"/>
    <property type="molecule type" value="Genomic_DNA"/>
</dbReference>
<dbReference type="AlphaFoldDB" id="Q2LWM0"/>
<feature type="transmembrane region" description="Helical" evidence="1">
    <location>
        <begin position="252"/>
        <end position="268"/>
    </location>
</feature>
<gene>
    <name evidence="2" type="ORF">SYN_02680</name>
</gene>
<proteinExistence type="predicted"/>
<feature type="transmembrane region" description="Helical" evidence="1">
    <location>
        <begin position="112"/>
        <end position="130"/>
    </location>
</feature>
<feature type="transmembrane region" description="Helical" evidence="1">
    <location>
        <begin position="69"/>
        <end position="91"/>
    </location>
</feature>
<keyword evidence="3" id="KW-1185">Reference proteome</keyword>
<feature type="transmembrane region" description="Helical" evidence="1">
    <location>
        <begin position="363"/>
        <end position="383"/>
    </location>
</feature>
<dbReference type="OrthoDB" id="1443453at2"/>
<dbReference type="Proteomes" id="UP000001933">
    <property type="component" value="Chromosome"/>
</dbReference>
<dbReference type="STRING" id="56780.SYN_02680"/>
<evidence type="ECO:0000313" key="3">
    <source>
        <dbReference type="Proteomes" id="UP000001933"/>
    </source>
</evidence>
<dbReference type="InParanoid" id="Q2LWM0"/>
<feature type="transmembrane region" description="Helical" evidence="1">
    <location>
        <begin position="21"/>
        <end position="45"/>
    </location>
</feature>
<dbReference type="HOGENOM" id="CLU_612395_0_0_7"/>
<dbReference type="RefSeq" id="WP_011418498.1">
    <property type="nucleotide sequence ID" value="NC_007759.1"/>
</dbReference>
<feature type="transmembrane region" description="Helical" evidence="1">
    <location>
        <begin position="413"/>
        <end position="432"/>
    </location>
</feature>
<evidence type="ECO:0000313" key="2">
    <source>
        <dbReference type="EMBL" id="ABC78479.1"/>
    </source>
</evidence>
<sequence length="447" mass="51315">MSLMFLLPWCVLLYFSSKVNGYFLFFFVLFQFIFIGIGLCIFPYLGSEYISNTFTSFNLSSINDSDFKFANYLLLICNTVVVLFFTLMTLISTRKGRQIEKHAKRQTRVRSSVVVVLAILASILSIKFLAENIDSFSCVLLASSVVEMSDFVDLRRDSTSNYLITIMIYNVLPATAMLSLLLHLQKRKTWTFTILLILFLLVTMCLLMTFQKRPLLVFWGAMGVAYFLWKHSCITDRLTGLKVFDLLKKQKLFLLICVVMLFVFYYLYTGYRFENNLLNVFPKIGEIVFTRLIGRLSIPAAMYIDFFPGCHDFYGLSNVGMFSRLLDTELFRDTGVIFMHYSGMEGGAVAASVFFDAYGQGGLFVALIYSFLIAIIILLMDYIAYCTCPGTQRVFFVVSGFIFIYYLSQSSLFRAAFGYGWFFYLLVWLAGITSHEVPIKNRQTICK</sequence>
<evidence type="ECO:0000256" key="1">
    <source>
        <dbReference type="SAM" id="Phobius"/>
    </source>
</evidence>
<name>Q2LWM0_SYNAS</name>